<dbReference type="InterPro" id="IPR057670">
    <property type="entry name" value="SH3_retrovirus"/>
</dbReference>
<keyword evidence="1" id="KW-0479">Metal-binding</keyword>
<feature type="compositionally biased region" description="Basic and acidic residues" evidence="2">
    <location>
        <begin position="245"/>
        <end position="261"/>
    </location>
</feature>
<name>A0A6L2JWB8_TANCI</name>
<reference evidence="4" key="1">
    <citation type="journal article" date="2019" name="Sci. Rep.">
        <title>Draft genome of Tanacetum cinerariifolium, the natural source of mosquito coil.</title>
        <authorList>
            <person name="Yamashiro T."/>
            <person name="Shiraishi A."/>
            <person name="Satake H."/>
            <person name="Nakayama K."/>
        </authorList>
    </citation>
    <scope>NUCLEOTIDE SEQUENCE</scope>
</reference>
<dbReference type="GO" id="GO:0008270">
    <property type="term" value="F:zinc ion binding"/>
    <property type="evidence" value="ECO:0007669"/>
    <property type="project" value="UniProtKB-KW"/>
</dbReference>
<accession>A0A6L2JWB8</accession>
<feature type="region of interest" description="Disordered" evidence="2">
    <location>
        <begin position="223"/>
        <end position="265"/>
    </location>
</feature>
<dbReference type="InterPro" id="IPR025724">
    <property type="entry name" value="GAG-pre-integrase_dom"/>
</dbReference>
<dbReference type="InterPro" id="IPR001878">
    <property type="entry name" value="Znf_CCHC"/>
</dbReference>
<dbReference type="SUPFAM" id="SSF57756">
    <property type="entry name" value="Retrovirus zinc finger-like domains"/>
    <property type="match status" value="1"/>
</dbReference>
<dbReference type="Pfam" id="PF13976">
    <property type="entry name" value="gag_pre-integrs"/>
    <property type="match status" value="1"/>
</dbReference>
<feature type="domain" description="CCHC-type" evidence="3">
    <location>
        <begin position="178"/>
        <end position="192"/>
    </location>
</feature>
<dbReference type="PANTHER" id="PTHR11439">
    <property type="entry name" value="GAG-POL-RELATED RETROTRANSPOSON"/>
    <property type="match status" value="1"/>
</dbReference>
<comment type="caution">
    <text evidence="4">The sequence shown here is derived from an EMBL/GenBank/DDBJ whole genome shotgun (WGS) entry which is preliminary data.</text>
</comment>
<protein>
    <submittedName>
        <fullName evidence="4">Uncharacterized mitochondrial protein AtMg00810-like</fullName>
    </submittedName>
</protein>
<evidence type="ECO:0000256" key="1">
    <source>
        <dbReference type="PROSITE-ProRule" id="PRU00047"/>
    </source>
</evidence>
<sequence>MESQSETIQTVSALKLLVLKTREYDLWSMRMEQYLTFTDHVLWEAILSGDSVSPIALASAGAEGHIPPKTAKQKLARKNELKTKSTLMLAIPDEHLLKFHASFVSSYNFSSTNETVNTAHSAFAASYKDQASTASYADDVIFFFSNQSNALQLDNKDLEQIDTDDLKEIDLKWTKVECYNCHRRGHFARECKAPRNQENINRDALTRNAPVDTSTTNALVVQDGIGSSSSSSSDSESEVLNNVVDSRESDRNDNQVNDRFKKGTITGPKEIRPVWDNTARVNHKNKVTHPHPKRNFVLAAVLTKSRQVQVNAAKQSSHREAISVSAARHVNTDASRPNATLDESNLWHRRLGHIHFKTMNKLVRGNLARGIENQMDHKVKTIRCDNETKFKNRIMNKFCEMKGKFDGKSDDGFFVGYSINCKAFRVFDTTKIIEENLHINFLESKSNVAETRPNWMFDIDTLTMSMNYQPVFAGNQTNGNAGSKANIDIGQAGKKTVPGPQYDTRIFSGAYDDKVEGAVANFNNLELITVVMQRYNGIFISQDKYVADILKKFDFYSVKTISTLIETNKALLKDEEAKDVDVHLYRLMIGSLMYLTVSRSDIMFVVCAYARFQVTPKVSNLHAVKRIFRYLKGQPKLGLWYPKDSPFDLEAFSDSDYTGASLDRKSTIKGCQFFRKRLISWQCKKQIVVAYSTTKAEYVVAANCYGQKKQKSRRKLRKEIEVPSLSSEIPNEECVPTTSNDPLSSEMFRVNDLDGDEVVLDVLASEKVEQIVKVVENEVSTADLVTTAKIKVAKPNAITTAATTSTASGTRPKAKGIVMQEPIKPERPLKRKDQIMMDEEVAKNLEAQIKAELEKEEGLVRLKEEETNIALVAEWGNTQAMIDADCKLVARLQEEEREELTIKEKSRLFVELMHKRKKHFARLRAKKIISKPPNKAQKRNQMCTYLKNMANYKHNQLKNKSFNEI</sequence>
<evidence type="ECO:0000313" key="4">
    <source>
        <dbReference type="EMBL" id="GEU40847.1"/>
    </source>
</evidence>
<evidence type="ECO:0000256" key="2">
    <source>
        <dbReference type="SAM" id="MobiDB-lite"/>
    </source>
</evidence>
<dbReference type="AlphaFoldDB" id="A0A6L2JWB8"/>
<keyword evidence="1" id="KW-0862">Zinc</keyword>
<dbReference type="Pfam" id="PF25597">
    <property type="entry name" value="SH3_retrovirus"/>
    <property type="match status" value="1"/>
</dbReference>
<proteinExistence type="predicted"/>
<dbReference type="Gene3D" id="4.10.60.10">
    <property type="entry name" value="Zinc finger, CCHC-type"/>
    <property type="match status" value="1"/>
</dbReference>
<dbReference type="PANTHER" id="PTHR11439:SF495">
    <property type="entry name" value="REVERSE TRANSCRIPTASE, RNA-DEPENDENT DNA POLYMERASE-RELATED"/>
    <property type="match status" value="1"/>
</dbReference>
<keyword evidence="1" id="KW-0863">Zinc-finger</keyword>
<gene>
    <name evidence="4" type="ORF">Tci_012825</name>
</gene>
<evidence type="ECO:0000259" key="3">
    <source>
        <dbReference type="PROSITE" id="PS50158"/>
    </source>
</evidence>
<dbReference type="SMART" id="SM00343">
    <property type="entry name" value="ZnF_C2HC"/>
    <property type="match status" value="1"/>
</dbReference>
<dbReference type="PROSITE" id="PS50158">
    <property type="entry name" value="ZF_CCHC"/>
    <property type="match status" value="1"/>
</dbReference>
<organism evidence="4">
    <name type="scientific">Tanacetum cinerariifolium</name>
    <name type="common">Dalmatian daisy</name>
    <name type="synonym">Chrysanthemum cinerariifolium</name>
    <dbReference type="NCBI Taxonomy" id="118510"/>
    <lineage>
        <taxon>Eukaryota</taxon>
        <taxon>Viridiplantae</taxon>
        <taxon>Streptophyta</taxon>
        <taxon>Embryophyta</taxon>
        <taxon>Tracheophyta</taxon>
        <taxon>Spermatophyta</taxon>
        <taxon>Magnoliopsida</taxon>
        <taxon>eudicotyledons</taxon>
        <taxon>Gunneridae</taxon>
        <taxon>Pentapetalae</taxon>
        <taxon>asterids</taxon>
        <taxon>campanulids</taxon>
        <taxon>Asterales</taxon>
        <taxon>Asteraceae</taxon>
        <taxon>Asteroideae</taxon>
        <taxon>Anthemideae</taxon>
        <taxon>Anthemidinae</taxon>
        <taxon>Tanacetum</taxon>
    </lineage>
</organism>
<dbReference type="EMBL" id="BKCJ010001359">
    <property type="protein sequence ID" value="GEU40847.1"/>
    <property type="molecule type" value="Genomic_DNA"/>
</dbReference>
<dbReference type="GO" id="GO:0003676">
    <property type="term" value="F:nucleic acid binding"/>
    <property type="evidence" value="ECO:0007669"/>
    <property type="project" value="InterPro"/>
</dbReference>
<dbReference type="InterPro" id="IPR036875">
    <property type="entry name" value="Znf_CCHC_sf"/>
</dbReference>